<evidence type="ECO:0000313" key="2">
    <source>
        <dbReference type="Proteomes" id="UP000257109"/>
    </source>
</evidence>
<reference evidence="1" key="1">
    <citation type="submission" date="2018-05" db="EMBL/GenBank/DDBJ databases">
        <title>Draft genome of Mucuna pruriens seed.</title>
        <authorList>
            <person name="Nnadi N.E."/>
            <person name="Vos R."/>
            <person name="Hasami M.H."/>
            <person name="Devisetty U.K."/>
            <person name="Aguiy J.C."/>
        </authorList>
    </citation>
    <scope>NUCLEOTIDE SEQUENCE [LARGE SCALE GENOMIC DNA]</scope>
    <source>
        <strain evidence="1">JCA_2017</strain>
    </source>
</reference>
<feature type="non-terminal residue" evidence="1">
    <location>
        <position position="1"/>
    </location>
</feature>
<keyword evidence="2" id="KW-1185">Reference proteome</keyword>
<dbReference type="AlphaFoldDB" id="A0A371G947"/>
<feature type="non-terminal residue" evidence="1">
    <location>
        <position position="93"/>
    </location>
</feature>
<dbReference type="Proteomes" id="UP000257109">
    <property type="component" value="Unassembled WGS sequence"/>
</dbReference>
<dbReference type="OrthoDB" id="993509at2759"/>
<accession>A0A371G947</accession>
<evidence type="ECO:0000313" key="1">
    <source>
        <dbReference type="EMBL" id="RDX87070.1"/>
    </source>
</evidence>
<name>A0A371G947_MUCPR</name>
<comment type="caution">
    <text evidence="1">The sequence shown here is derived from an EMBL/GenBank/DDBJ whole genome shotgun (WGS) entry which is preliminary data.</text>
</comment>
<gene>
    <name evidence="1" type="ORF">CR513_31508</name>
</gene>
<protein>
    <submittedName>
        <fullName evidence="1">Uncharacterized protein</fullName>
    </submittedName>
</protein>
<organism evidence="1 2">
    <name type="scientific">Mucuna pruriens</name>
    <name type="common">Velvet bean</name>
    <name type="synonym">Dolichos pruriens</name>
    <dbReference type="NCBI Taxonomy" id="157652"/>
    <lineage>
        <taxon>Eukaryota</taxon>
        <taxon>Viridiplantae</taxon>
        <taxon>Streptophyta</taxon>
        <taxon>Embryophyta</taxon>
        <taxon>Tracheophyta</taxon>
        <taxon>Spermatophyta</taxon>
        <taxon>Magnoliopsida</taxon>
        <taxon>eudicotyledons</taxon>
        <taxon>Gunneridae</taxon>
        <taxon>Pentapetalae</taxon>
        <taxon>rosids</taxon>
        <taxon>fabids</taxon>
        <taxon>Fabales</taxon>
        <taxon>Fabaceae</taxon>
        <taxon>Papilionoideae</taxon>
        <taxon>50 kb inversion clade</taxon>
        <taxon>NPAAA clade</taxon>
        <taxon>indigoferoid/millettioid clade</taxon>
        <taxon>Phaseoleae</taxon>
        <taxon>Mucuna</taxon>
    </lineage>
</organism>
<dbReference type="EMBL" id="QJKJ01006342">
    <property type="protein sequence ID" value="RDX87070.1"/>
    <property type="molecule type" value="Genomic_DNA"/>
</dbReference>
<proteinExistence type="predicted"/>
<sequence>MRTPGSTRKRLRLIAGKLRSRWDESFVVTNIFLYGAVEVRDEANNHTFKVNANQLKPYHEGSNLSLNQGEVEVLTLIEPIIPKDTPEEIPNSL</sequence>